<dbReference type="InterPro" id="IPR036397">
    <property type="entry name" value="RNaseH_sf"/>
</dbReference>
<keyword evidence="1" id="KW-0540">Nuclease</keyword>
<evidence type="ECO:0000256" key="1">
    <source>
        <dbReference type="ARBA" id="ARBA00022722"/>
    </source>
</evidence>
<proteinExistence type="predicted"/>
<dbReference type="NCBIfam" id="NF005927">
    <property type="entry name" value="PRK07942.1"/>
    <property type="match status" value="1"/>
</dbReference>
<dbReference type="PANTHER" id="PTHR30231">
    <property type="entry name" value="DNA POLYMERASE III SUBUNIT EPSILON"/>
    <property type="match status" value="1"/>
</dbReference>
<keyword evidence="4" id="KW-0812">Transmembrane</keyword>
<evidence type="ECO:0000259" key="5">
    <source>
        <dbReference type="SMART" id="SM00479"/>
    </source>
</evidence>
<evidence type="ECO:0000313" key="6">
    <source>
        <dbReference type="EMBL" id="UUP14115.1"/>
    </source>
</evidence>
<organism evidence="6 7">
    <name type="scientific">Aeromicrobium wangtongii</name>
    <dbReference type="NCBI Taxonomy" id="2969247"/>
    <lineage>
        <taxon>Bacteria</taxon>
        <taxon>Bacillati</taxon>
        <taxon>Actinomycetota</taxon>
        <taxon>Actinomycetes</taxon>
        <taxon>Propionibacteriales</taxon>
        <taxon>Nocardioidaceae</taxon>
        <taxon>Aeromicrobium</taxon>
    </lineage>
</organism>
<accession>A0ABY5M7I3</accession>
<gene>
    <name evidence="6" type="ORF">NQV15_02045</name>
</gene>
<keyword evidence="4" id="KW-0472">Membrane</keyword>
<reference evidence="6 7" key="1">
    <citation type="submission" date="2022-08" db="EMBL/GenBank/DDBJ databases">
        <title>novel species in genus Aeromicrobium.</title>
        <authorList>
            <person name="Ye L."/>
        </authorList>
    </citation>
    <scope>NUCLEOTIDE SEQUENCE [LARGE SCALE GENOMIC DNA]</scope>
    <source>
        <strain evidence="7">zg-Y1379</strain>
    </source>
</reference>
<dbReference type="EMBL" id="CP102173">
    <property type="protein sequence ID" value="UUP14115.1"/>
    <property type="molecule type" value="Genomic_DNA"/>
</dbReference>
<evidence type="ECO:0000313" key="7">
    <source>
        <dbReference type="Proteomes" id="UP001316184"/>
    </source>
</evidence>
<keyword evidence="7" id="KW-1185">Reference proteome</keyword>
<feature type="transmembrane region" description="Helical" evidence="4">
    <location>
        <begin position="7"/>
        <end position="31"/>
    </location>
</feature>
<dbReference type="RefSeq" id="WP_232403396.1">
    <property type="nucleotide sequence ID" value="NZ_CP102173.1"/>
</dbReference>
<dbReference type="Gene3D" id="3.30.420.10">
    <property type="entry name" value="Ribonuclease H-like superfamily/Ribonuclease H"/>
    <property type="match status" value="1"/>
</dbReference>
<feature type="domain" description="Exonuclease" evidence="5">
    <location>
        <begin position="55"/>
        <end position="226"/>
    </location>
</feature>
<dbReference type="InterPro" id="IPR013520">
    <property type="entry name" value="Ribonucl_H"/>
</dbReference>
<dbReference type="Proteomes" id="UP001316184">
    <property type="component" value="Chromosome"/>
</dbReference>
<protein>
    <submittedName>
        <fullName evidence="6">Exonuclease domain-containing protein</fullName>
    </submittedName>
</protein>
<keyword evidence="4" id="KW-1133">Transmembrane helix</keyword>
<dbReference type="SMART" id="SM00479">
    <property type="entry name" value="EXOIII"/>
    <property type="match status" value="1"/>
</dbReference>
<dbReference type="PANTHER" id="PTHR30231:SF4">
    <property type="entry name" value="PROTEIN NEN2"/>
    <property type="match status" value="1"/>
</dbReference>
<dbReference type="SUPFAM" id="SSF53098">
    <property type="entry name" value="Ribonuclease H-like"/>
    <property type="match status" value="1"/>
</dbReference>
<name>A0ABY5M7I3_9ACTN</name>
<evidence type="ECO:0000256" key="4">
    <source>
        <dbReference type="SAM" id="Phobius"/>
    </source>
</evidence>
<dbReference type="Pfam" id="PF00929">
    <property type="entry name" value="RNase_T"/>
    <property type="match status" value="1"/>
</dbReference>
<keyword evidence="2" id="KW-0378">Hydrolase</keyword>
<sequence length="280" mass="30358">MRTNKYAGLCADCGVIVAIAAGWLIGLPGAWRTICPGCQPKPPARADHPGWHEVPLASLDFETTGVDPLTDRVLSFALLDDRGHDYTGLIDPGVEIPPGSVAVHGLTAESLRGAPAPAEALVEVIAWVQDLIDRGVGLVVFNAAYDLTMLRAEADRWGLGQPDWHRLLVVDPFVIDWGIERGALGPRRLTDVAAYYSVTLDNAHDAGADARAAREIAYEIGRRQPTIAAGTLDDLMGWQRYWFAERAEDWNRYAATAGRSLDDPQGWPLARTTVTAARTA</sequence>
<keyword evidence="3 6" id="KW-0269">Exonuclease</keyword>
<dbReference type="CDD" id="cd06127">
    <property type="entry name" value="DEDDh"/>
    <property type="match status" value="1"/>
</dbReference>
<dbReference type="GO" id="GO:0004527">
    <property type="term" value="F:exonuclease activity"/>
    <property type="evidence" value="ECO:0007669"/>
    <property type="project" value="UniProtKB-KW"/>
</dbReference>
<evidence type="ECO:0000256" key="2">
    <source>
        <dbReference type="ARBA" id="ARBA00022801"/>
    </source>
</evidence>
<dbReference type="InterPro" id="IPR012337">
    <property type="entry name" value="RNaseH-like_sf"/>
</dbReference>
<evidence type="ECO:0000256" key="3">
    <source>
        <dbReference type="ARBA" id="ARBA00022839"/>
    </source>
</evidence>